<dbReference type="Pfam" id="PF21666">
    <property type="entry name" value="DUF4246_N"/>
    <property type="match status" value="1"/>
</dbReference>
<comment type="caution">
    <text evidence="4">The sequence shown here is derived from an EMBL/GenBank/DDBJ whole genome shotgun (WGS) entry which is preliminary data.</text>
</comment>
<dbReference type="PANTHER" id="PTHR33119:SF1">
    <property type="entry name" value="FE2OG DIOXYGENASE DOMAIN-CONTAINING PROTEIN"/>
    <property type="match status" value="1"/>
</dbReference>
<dbReference type="Proteomes" id="UP000011777">
    <property type="component" value="Unassembled WGS sequence"/>
</dbReference>
<evidence type="ECO:0000256" key="1">
    <source>
        <dbReference type="SAM" id="MobiDB-lite"/>
    </source>
</evidence>
<evidence type="ECO:0000259" key="2">
    <source>
        <dbReference type="Pfam" id="PF14033"/>
    </source>
</evidence>
<dbReference type="eggNOG" id="ENOG502QQIE">
    <property type="taxonomic scope" value="Eukaryota"/>
</dbReference>
<name>M3JVG8_CANMX</name>
<protein>
    <submittedName>
        <fullName evidence="4">Uncharacterized protein</fullName>
    </submittedName>
</protein>
<accession>M3JVG8</accession>
<dbReference type="InterPro" id="IPR025340">
    <property type="entry name" value="DUF4246"/>
</dbReference>
<dbReference type="HOGENOM" id="CLU_012066_2_0_1"/>
<feature type="domain" description="DUF4246" evidence="2">
    <location>
        <begin position="118"/>
        <end position="528"/>
    </location>
</feature>
<dbReference type="InterPro" id="IPR049192">
    <property type="entry name" value="DUF4246_C"/>
</dbReference>
<dbReference type="STRING" id="1245528.M3JVG8"/>
<dbReference type="PANTHER" id="PTHR33119">
    <property type="entry name" value="IFI3P"/>
    <property type="match status" value="1"/>
</dbReference>
<sequence>MPVPTTTLISSDSESEDDIVVTQQETIDWERRRQEQEAERRRVEAQRVGSPFKHPWWYSFSGMGPTPRSLVEWLTVDISKSIRTKPDWETKYKNPEIVAKWTAEIKEQCQDRTKFIDEVIEYIFKELEWYERVEKDLGTFHVACDDKILYSDNAIDNSLKKEFTTEVAKLVESYGGNYDYHPGSNNAVIDLVHPSLFTVQYDKTPILKDGSLEIVKFTEEIKNAKAHVSTDAVSEKFQWIPALMTKNSSSGQFEFTSYINNLHPVQYKELYNSIGKIFNATIPGLNCTLTRYASSEHIRVPIPSYEAAYNEQYEIDRDALEAQLRAEEEEGNDPYDWDRYSEFEAGKAKYLLDFFPKWEHDPVFDKPIDLNTFDNLKVIVKLANIELTPENPSYGGGAWHVEGTINEDIVATVLYYYDMENISESRLSFRTGFEDPEYEQGDSVYTTEIFGIKDEDKMVKELGSVEAKQDRIAIFPNMYQHHVDPFELTDKSKPGYRKILCFFIVDPYNHRVLSTDQVPPQQKEWWDDSTLDYLFPGNLKTEILQLKGDVSWPLTLREAKETRSVLMEERSAPDEDDDDYDGAFTRRFSLCEH</sequence>
<reference evidence="4 5" key="1">
    <citation type="submission" date="2013-02" db="EMBL/GenBank/DDBJ databases">
        <title>Genome sequence of Candida maltosa Xu316, a potential industrial strain for xylitol and ethanol production.</title>
        <authorList>
            <person name="Yu J."/>
            <person name="Wang Q."/>
            <person name="Geng X."/>
            <person name="Bao W."/>
            <person name="He P."/>
            <person name="Cai J."/>
        </authorList>
    </citation>
    <scope>NUCLEOTIDE SEQUENCE [LARGE SCALE GENOMIC DNA]</scope>
    <source>
        <strain evidence="5">Xu316</strain>
    </source>
</reference>
<keyword evidence="5" id="KW-1185">Reference proteome</keyword>
<proteinExistence type="predicted"/>
<feature type="domain" description="DUF4246" evidence="3">
    <location>
        <begin position="45"/>
        <end position="104"/>
    </location>
</feature>
<feature type="region of interest" description="Disordered" evidence="1">
    <location>
        <begin position="1"/>
        <end position="21"/>
    </location>
</feature>
<dbReference type="InterPro" id="IPR049207">
    <property type="entry name" value="DUF4246_N"/>
</dbReference>
<dbReference type="OrthoDB" id="415532at2759"/>
<organism evidence="4 5">
    <name type="scientific">Candida maltosa (strain Xu316)</name>
    <name type="common">Yeast</name>
    <dbReference type="NCBI Taxonomy" id="1245528"/>
    <lineage>
        <taxon>Eukaryota</taxon>
        <taxon>Fungi</taxon>
        <taxon>Dikarya</taxon>
        <taxon>Ascomycota</taxon>
        <taxon>Saccharomycotina</taxon>
        <taxon>Pichiomycetes</taxon>
        <taxon>Debaryomycetaceae</taxon>
        <taxon>Candida/Lodderomyces clade</taxon>
        <taxon>Candida</taxon>
    </lineage>
</organism>
<dbReference type="OMA" id="QDRHEFI"/>
<evidence type="ECO:0000259" key="3">
    <source>
        <dbReference type="Pfam" id="PF21666"/>
    </source>
</evidence>
<evidence type="ECO:0000313" key="5">
    <source>
        <dbReference type="Proteomes" id="UP000011777"/>
    </source>
</evidence>
<evidence type="ECO:0000313" key="4">
    <source>
        <dbReference type="EMBL" id="EMG46910.1"/>
    </source>
</evidence>
<dbReference type="EMBL" id="AOGT01001834">
    <property type="protein sequence ID" value="EMG46910.1"/>
    <property type="molecule type" value="Genomic_DNA"/>
</dbReference>
<dbReference type="Pfam" id="PF14033">
    <property type="entry name" value="DUF4246"/>
    <property type="match status" value="1"/>
</dbReference>
<dbReference type="AlphaFoldDB" id="M3JVG8"/>
<gene>
    <name evidence="4" type="ORF">G210_2825</name>
</gene>